<dbReference type="GO" id="GO:1904680">
    <property type="term" value="F:peptide transmembrane transporter activity"/>
    <property type="evidence" value="ECO:0007669"/>
    <property type="project" value="TreeGrafter"/>
</dbReference>
<dbReference type="PROSITE" id="PS51257">
    <property type="entry name" value="PROKAR_LIPOPROTEIN"/>
    <property type="match status" value="1"/>
</dbReference>
<proteinExistence type="predicted"/>
<sequence>MTSRFTRRGFLAAGAGTIGALALAACGSGREGAQTGTAPTGAPVRGGTLVISDTQAVPSWQNQRLGTYSSGNLVFGVLVFLLYFDPVTKKLVPWVASEWSHNPANTEFTFRIRPGITFSDGTPLDAEIVRRNLERLARGDQARNITANPYLKPGFDHAELIADDTVKVVLTRPNQGFALRTSQLQNGIVAASTLELNVDDAGKPENVVSAGPFVFESQVPNQEVVLRRREGYNWAPQTSRNQGPAYLDKVVWRVLPEIGLRTGALQSGQVDIARGIQPIDEKALQRSGYQVLATRPTLGTSNFAAFRIGNPLVSDERVRKALQITINRDEMSRTALSANFPPAKSILNVDHPAFEDHSADLAYNPGRGRQLLDEAGWRAGADGVRVKDGKRLELTVPQDAQQAALGGAWEYIAQQWRQELGVVLNVRNDVTFANAAQTDPQVPVTVSRISVVSLAQQFGAPGNTALLVTDPELVAFRERELDAADDAALAQVQREEQKYLIDKALVIPTFEEAQVYGVSSKVNVEFNATTYPLFHTAWKAG</sequence>
<reference evidence="3 4" key="1">
    <citation type="submission" date="2017-07" db="EMBL/GenBank/DDBJ databases">
        <title>First draft Genome Sequence of Nocardia cerradoensis isolated from human infection.</title>
        <authorList>
            <person name="Carrasco G."/>
        </authorList>
    </citation>
    <scope>NUCLEOTIDE SEQUENCE [LARGE SCALE GENOMIC DNA]</scope>
    <source>
        <strain evidence="3 4">CNM20130759</strain>
    </source>
</reference>
<keyword evidence="4" id="KW-1185">Reference proteome</keyword>
<dbReference type="SUPFAM" id="SSF53850">
    <property type="entry name" value="Periplasmic binding protein-like II"/>
    <property type="match status" value="1"/>
</dbReference>
<dbReference type="Proteomes" id="UP000215506">
    <property type="component" value="Unassembled WGS sequence"/>
</dbReference>
<dbReference type="InterPro" id="IPR000914">
    <property type="entry name" value="SBP_5_dom"/>
</dbReference>
<accession>A0A231HDF8</accession>
<feature type="signal peptide" evidence="1">
    <location>
        <begin position="1"/>
        <end position="24"/>
    </location>
</feature>
<evidence type="ECO:0000313" key="3">
    <source>
        <dbReference type="EMBL" id="OXR46909.1"/>
    </source>
</evidence>
<dbReference type="PROSITE" id="PS51318">
    <property type="entry name" value="TAT"/>
    <property type="match status" value="1"/>
</dbReference>
<dbReference type="GO" id="GO:0042597">
    <property type="term" value="C:periplasmic space"/>
    <property type="evidence" value="ECO:0007669"/>
    <property type="project" value="UniProtKB-ARBA"/>
</dbReference>
<dbReference type="InterPro" id="IPR039424">
    <property type="entry name" value="SBP_5"/>
</dbReference>
<dbReference type="Pfam" id="PF00496">
    <property type="entry name" value="SBP_bac_5"/>
    <property type="match status" value="1"/>
</dbReference>
<dbReference type="EMBL" id="NGAF01000001">
    <property type="protein sequence ID" value="OXR46909.1"/>
    <property type="molecule type" value="Genomic_DNA"/>
</dbReference>
<organism evidence="3 4">
    <name type="scientific">Nocardia cerradoensis</name>
    <dbReference type="NCBI Taxonomy" id="85688"/>
    <lineage>
        <taxon>Bacteria</taxon>
        <taxon>Bacillati</taxon>
        <taxon>Actinomycetota</taxon>
        <taxon>Actinomycetes</taxon>
        <taxon>Mycobacteriales</taxon>
        <taxon>Nocardiaceae</taxon>
        <taxon>Nocardia</taxon>
    </lineage>
</organism>
<evidence type="ECO:0000256" key="1">
    <source>
        <dbReference type="SAM" id="SignalP"/>
    </source>
</evidence>
<dbReference type="PANTHER" id="PTHR30290">
    <property type="entry name" value="PERIPLASMIC BINDING COMPONENT OF ABC TRANSPORTER"/>
    <property type="match status" value="1"/>
</dbReference>
<dbReference type="RefSeq" id="WP_094023970.1">
    <property type="nucleotide sequence ID" value="NZ_NGAF01000001.1"/>
</dbReference>
<protein>
    <submittedName>
        <fullName evidence="3">Putative ABC transporter-binding protein</fullName>
    </submittedName>
</protein>
<dbReference type="AlphaFoldDB" id="A0A231HDF8"/>
<gene>
    <name evidence="3" type="ORF">B7C42_00023</name>
</gene>
<evidence type="ECO:0000259" key="2">
    <source>
        <dbReference type="Pfam" id="PF00496"/>
    </source>
</evidence>
<feature type="domain" description="Solute-binding protein family 5" evidence="2">
    <location>
        <begin position="90"/>
        <end position="448"/>
    </location>
</feature>
<keyword evidence="1" id="KW-0732">Signal</keyword>
<dbReference type="Gene3D" id="3.10.105.10">
    <property type="entry name" value="Dipeptide-binding Protein, Domain 3"/>
    <property type="match status" value="1"/>
</dbReference>
<dbReference type="GO" id="GO:0015833">
    <property type="term" value="P:peptide transport"/>
    <property type="evidence" value="ECO:0007669"/>
    <property type="project" value="TreeGrafter"/>
</dbReference>
<comment type="caution">
    <text evidence="3">The sequence shown here is derived from an EMBL/GenBank/DDBJ whole genome shotgun (WGS) entry which is preliminary data.</text>
</comment>
<dbReference type="GO" id="GO:0043190">
    <property type="term" value="C:ATP-binding cassette (ABC) transporter complex"/>
    <property type="evidence" value="ECO:0007669"/>
    <property type="project" value="InterPro"/>
</dbReference>
<evidence type="ECO:0000313" key="4">
    <source>
        <dbReference type="Proteomes" id="UP000215506"/>
    </source>
</evidence>
<name>A0A231HDF8_9NOCA</name>
<dbReference type="Gene3D" id="3.40.190.10">
    <property type="entry name" value="Periplasmic binding protein-like II"/>
    <property type="match status" value="1"/>
</dbReference>
<dbReference type="InterPro" id="IPR006311">
    <property type="entry name" value="TAT_signal"/>
</dbReference>
<feature type="chain" id="PRO_5039121274" evidence="1">
    <location>
        <begin position="25"/>
        <end position="541"/>
    </location>
</feature>